<dbReference type="PANTHER" id="PTHR39463">
    <property type="entry name" value="MEDUSA"/>
    <property type="match status" value="1"/>
</dbReference>
<evidence type="ECO:0000313" key="3">
    <source>
        <dbReference type="EMBL" id="KAJ4405319.1"/>
    </source>
</evidence>
<keyword evidence="4" id="KW-1185">Reference proteome</keyword>
<reference evidence="3" key="1">
    <citation type="submission" date="2022-10" db="EMBL/GenBank/DDBJ databases">
        <title>Tapping the CABI collections for fungal endophytes: first genome assemblies for Collariella, Neodidymelliopsis, Ascochyta clinopodiicola, Didymella pomorum, Didymosphaeria variabile, Neocosmospora piperis and Neocucurbitaria cava.</title>
        <authorList>
            <person name="Hill R."/>
        </authorList>
    </citation>
    <scope>NUCLEOTIDE SEQUENCE</scope>
    <source>
        <strain evidence="3">IMI 355091</strain>
    </source>
</reference>
<comment type="caution">
    <text evidence="3">The sequence shown here is derived from an EMBL/GenBank/DDBJ whole genome shotgun (WGS) entry which is preliminary data.</text>
</comment>
<dbReference type="GO" id="GO:0005634">
    <property type="term" value="C:nucleus"/>
    <property type="evidence" value="ECO:0007669"/>
    <property type="project" value="TreeGrafter"/>
</dbReference>
<name>A0A9W8ZES6_9PLEO</name>
<feature type="region of interest" description="Disordered" evidence="1">
    <location>
        <begin position="590"/>
        <end position="610"/>
    </location>
</feature>
<evidence type="ECO:0000313" key="4">
    <source>
        <dbReference type="Proteomes" id="UP001140510"/>
    </source>
</evidence>
<dbReference type="InterPro" id="IPR055509">
    <property type="entry name" value="DUF7082"/>
</dbReference>
<dbReference type="AlphaFoldDB" id="A0A9W8ZES6"/>
<dbReference type="OrthoDB" id="1751210at2759"/>
<dbReference type="EMBL" id="JAPEVA010000035">
    <property type="protein sequence ID" value="KAJ4405319.1"/>
    <property type="molecule type" value="Genomic_DNA"/>
</dbReference>
<feature type="region of interest" description="Disordered" evidence="1">
    <location>
        <begin position="247"/>
        <end position="267"/>
    </location>
</feature>
<dbReference type="Pfam" id="PF23305">
    <property type="entry name" value="DUF7082"/>
    <property type="match status" value="1"/>
</dbReference>
<proteinExistence type="predicted"/>
<protein>
    <recommendedName>
        <fullName evidence="2">DUF7082 domain-containing protein</fullName>
    </recommendedName>
</protein>
<feature type="compositionally biased region" description="Polar residues" evidence="1">
    <location>
        <begin position="1"/>
        <end position="12"/>
    </location>
</feature>
<gene>
    <name evidence="3" type="ORF">N0V91_005269</name>
</gene>
<evidence type="ECO:0000256" key="1">
    <source>
        <dbReference type="SAM" id="MobiDB-lite"/>
    </source>
</evidence>
<feature type="compositionally biased region" description="Polar residues" evidence="1">
    <location>
        <begin position="601"/>
        <end position="610"/>
    </location>
</feature>
<organism evidence="3 4">
    <name type="scientific">Didymella pomorum</name>
    <dbReference type="NCBI Taxonomy" id="749634"/>
    <lineage>
        <taxon>Eukaryota</taxon>
        <taxon>Fungi</taxon>
        <taxon>Dikarya</taxon>
        <taxon>Ascomycota</taxon>
        <taxon>Pezizomycotina</taxon>
        <taxon>Dothideomycetes</taxon>
        <taxon>Pleosporomycetidae</taxon>
        <taxon>Pleosporales</taxon>
        <taxon>Pleosporineae</taxon>
        <taxon>Didymellaceae</taxon>
        <taxon>Didymella</taxon>
    </lineage>
</organism>
<feature type="domain" description="DUF7082" evidence="2">
    <location>
        <begin position="364"/>
        <end position="517"/>
    </location>
</feature>
<dbReference type="PANTHER" id="PTHR39463:SF1">
    <property type="entry name" value="MEDUSA"/>
    <property type="match status" value="1"/>
</dbReference>
<evidence type="ECO:0000259" key="2">
    <source>
        <dbReference type="Pfam" id="PF23305"/>
    </source>
</evidence>
<feature type="region of interest" description="Disordered" evidence="1">
    <location>
        <begin position="1"/>
        <end position="29"/>
    </location>
</feature>
<sequence length="682" mass="74407">MYAEATRSNQVPSYPGIAQPSFPSPYTDASTRLVHEHSNADMPYIPSSTYESRGPGDLLPAASFIDAASRHPAPHTSTETEITHFVTPSQGTARSTISLQLRTNYDLAAENFTFILMFGKKACIADLQKVAYDDEWYNYVLSVEVPPFPLTNDWNPTMMLKLQMEKDGQLRYQADAGKFTFTDMSHDLAYQSATDFSKKRKYSTDFGDEEDFDTIAAKRQNTHRYQAKPRSMSGAYSAAQLSPLPAQSSLSGGYGQTGPYDMSRSSTYSSQLSQKGLYAVPSMNQGDLKPPQMSPGLQSYSHYSSLAQPSRSPGSIAATPAGLSVLPSPSNLPAPTLVRATSLSQAGGPSNGQPFNPYSMYQTKAVLKIEGDLDKMSEDWSQEEIDAKRRLVQFERSQQGSTISATFAPVAPEARPARSICVSCIWWEEKDDYFITSVDTIYLLEQLVNVRFTVEEKNRIRRNLEGFRPLTVSKAKADSEEFFKVIMGFPAPKPRNIEKDVKVFPWKILSHALKKIISKYSASYASTAGAGSLPIASTSSYGSSGLAYASGSMHRNTSPRSVSASMASAAYTPSMTSSSLSPNFKMSAGLEGSSGHGMPTPQRTPSVQSMTQWGPGAHQMAQYPSALTQGGRGTWDYAYLNNPAVAGVPSGSQALRSDGTPDISQMSAEDAYQQYGHRTTRV</sequence>
<accession>A0A9W8ZES6</accession>
<dbReference type="Proteomes" id="UP001140510">
    <property type="component" value="Unassembled WGS sequence"/>
</dbReference>